<keyword evidence="5 7" id="KW-1133">Transmembrane helix</keyword>
<evidence type="ECO:0000256" key="4">
    <source>
        <dbReference type="ARBA" id="ARBA00022692"/>
    </source>
</evidence>
<dbReference type="PROSITE" id="PS50928">
    <property type="entry name" value="ABC_TM1"/>
    <property type="match status" value="1"/>
</dbReference>
<evidence type="ECO:0000256" key="1">
    <source>
        <dbReference type="ARBA" id="ARBA00004651"/>
    </source>
</evidence>
<dbReference type="PANTHER" id="PTHR30151:SF7">
    <property type="entry name" value="NITRATE IMPORT PERMEASE PROTEIN NRTB"/>
    <property type="match status" value="1"/>
</dbReference>
<keyword evidence="3" id="KW-1003">Cell membrane</keyword>
<evidence type="ECO:0000256" key="2">
    <source>
        <dbReference type="ARBA" id="ARBA00022448"/>
    </source>
</evidence>
<sequence>MKFKHKLIRFLNIVGLGFMEPVVLLVTGEEPKAQLPKIVKFIVMPALAILAFLGIWTAVAMNIKTNYGTVPTPSDTLAAAKDLWHEHVESKRKESEYYAEAKQKAEQYEAKAVEFRKAGKEASAEKMEKFAQKQLDKRYSASPTFIDQIYTSLQTVFTGFLIASAIAIPVGILCGLSPVFNASMLPFIQIFKPVSPLAWLPIVFILVGALYTTAPEDAWFTKAFLSSSITVAMCSLWPTLSNTALGVASIDKDHMNVARVLKLGTFDRIVKIIIPSSLPLMFAGLRISLGVGWMVLVAADMLAQNPGLGKFVWDMFQNGSSQTMSMIFVAVFTIGFIGLLLDRIMIIMQKLVSFDAAVAA</sequence>
<feature type="transmembrane region" description="Helical" evidence="7">
    <location>
        <begin position="198"/>
        <end position="214"/>
    </location>
</feature>
<feature type="transmembrane region" description="Helical" evidence="7">
    <location>
        <begin position="156"/>
        <end position="178"/>
    </location>
</feature>
<keyword evidence="2 7" id="KW-0813">Transport</keyword>
<dbReference type="GO" id="GO:0055085">
    <property type="term" value="P:transmembrane transport"/>
    <property type="evidence" value="ECO:0007669"/>
    <property type="project" value="InterPro"/>
</dbReference>
<evidence type="ECO:0000259" key="9">
    <source>
        <dbReference type="PROSITE" id="PS50928"/>
    </source>
</evidence>
<feature type="coiled-coil region" evidence="8">
    <location>
        <begin position="91"/>
        <end position="118"/>
    </location>
</feature>
<dbReference type="RefSeq" id="WP_145263000.1">
    <property type="nucleotide sequence ID" value="NZ_CP036316.1"/>
</dbReference>
<dbReference type="SUPFAM" id="SSF161098">
    <property type="entry name" value="MetI-like"/>
    <property type="match status" value="1"/>
</dbReference>
<evidence type="ECO:0000313" key="11">
    <source>
        <dbReference type="Proteomes" id="UP000319976"/>
    </source>
</evidence>
<protein>
    <submittedName>
        <fullName evidence="10">Bicarbonate transport system permease protein CmpB</fullName>
    </submittedName>
</protein>
<dbReference type="CDD" id="cd06261">
    <property type="entry name" value="TM_PBP2"/>
    <property type="match status" value="1"/>
</dbReference>
<evidence type="ECO:0000256" key="6">
    <source>
        <dbReference type="ARBA" id="ARBA00023136"/>
    </source>
</evidence>
<feature type="transmembrane region" description="Helical" evidence="7">
    <location>
        <begin position="323"/>
        <end position="341"/>
    </location>
</feature>
<dbReference type="EMBL" id="CP036316">
    <property type="protein sequence ID" value="QDT65196.1"/>
    <property type="molecule type" value="Genomic_DNA"/>
</dbReference>
<keyword evidence="11" id="KW-1185">Reference proteome</keyword>
<dbReference type="InterPro" id="IPR000515">
    <property type="entry name" value="MetI-like"/>
</dbReference>
<organism evidence="10 11">
    <name type="scientific">Calycomorphotria hydatis</name>
    <dbReference type="NCBI Taxonomy" id="2528027"/>
    <lineage>
        <taxon>Bacteria</taxon>
        <taxon>Pseudomonadati</taxon>
        <taxon>Planctomycetota</taxon>
        <taxon>Planctomycetia</taxon>
        <taxon>Planctomycetales</taxon>
        <taxon>Planctomycetaceae</taxon>
        <taxon>Calycomorphotria</taxon>
    </lineage>
</organism>
<feature type="transmembrane region" description="Helical" evidence="7">
    <location>
        <begin position="278"/>
        <end position="303"/>
    </location>
</feature>
<dbReference type="Pfam" id="PF00528">
    <property type="entry name" value="BPD_transp_1"/>
    <property type="match status" value="1"/>
</dbReference>
<proteinExistence type="inferred from homology"/>
<keyword evidence="8" id="KW-0175">Coiled coil</keyword>
<comment type="similarity">
    <text evidence="7">Belongs to the binding-protein-dependent transport system permease family.</text>
</comment>
<reference evidence="10 11" key="1">
    <citation type="submission" date="2019-02" db="EMBL/GenBank/DDBJ databases">
        <title>Deep-cultivation of Planctomycetes and their phenomic and genomic characterization uncovers novel biology.</title>
        <authorList>
            <person name="Wiegand S."/>
            <person name="Jogler M."/>
            <person name="Boedeker C."/>
            <person name="Pinto D."/>
            <person name="Vollmers J."/>
            <person name="Rivas-Marin E."/>
            <person name="Kohn T."/>
            <person name="Peeters S.H."/>
            <person name="Heuer A."/>
            <person name="Rast P."/>
            <person name="Oberbeckmann S."/>
            <person name="Bunk B."/>
            <person name="Jeske O."/>
            <person name="Meyerdierks A."/>
            <person name="Storesund J.E."/>
            <person name="Kallscheuer N."/>
            <person name="Luecker S."/>
            <person name="Lage O.M."/>
            <person name="Pohl T."/>
            <person name="Merkel B.J."/>
            <person name="Hornburger P."/>
            <person name="Mueller R.-W."/>
            <person name="Bruemmer F."/>
            <person name="Labrenz M."/>
            <person name="Spormann A.M."/>
            <person name="Op den Camp H."/>
            <person name="Overmann J."/>
            <person name="Amann R."/>
            <person name="Jetten M.S.M."/>
            <person name="Mascher T."/>
            <person name="Medema M.H."/>
            <person name="Devos D.P."/>
            <person name="Kaster A.-K."/>
            <person name="Ovreas L."/>
            <person name="Rohde M."/>
            <person name="Galperin M.Y."/>
            <person name="Jogler C."/>
        </authorList>
    </citation>
    <scope>NUCLEOTIDE SEQUENCE [LARGE SCALE GENOMIC DNA]</scope>
    <source>
        <strain evidence="10 11">V22</strain>
    </source>
</reference>
<evidence type="ECO:0000256" key="5">
    <source>
        <dbReference type="ARBA" id="ARBA00022989"/>
    </source>
</evidence>
<dbReference type="PANTHER" id="PTHR30151">
    <property type="entry name" value="ALKANE SULFONATE ABC TRANSPORTER-RELATED, MEMBRANE SUBUNIT"/>
    <property type="match status" value="1"/>
</dbReference>
<evidence type="ECO:0000256" key="8">
    <source>
        <dbReference type="SAM" id="Coils"/>
    </source>
</evidence>
<gene>
    <name evidence="10" type="primary">cmpB_2</name>
    <name evidence="10" type="ORF">V22_24430</name>
</gene>
<evidence type="ECO:0000256" key="7">
    <source>
        <dbReference type="RuleBase" id="RU363032"/>
    </source>
</evidence>
<keyword evidence="6 7" id="KW-0472">Membrane</keyword>
<dbReference type="AlphaFoldDB" id="A0A517T9Z8"/>
<dbReference type="KEGG" id="chya:V22_24430"/>
<name>A0A517T9Z8_9PLAN</name>
<comment type="subcellular location">
    <subcellularLocation>
        <location evidence="1 7">Cell membrane</location>
        <topology evidence="1 7">Multi-pass membrane protein</topology>
    </subcellularLocation>
</comment>
<feature type="domain" description="ABC transmembrane type-1" evidence="9">
    <location>
        <begin position="149"/>
        <end position="345"/>
    </location>
</feature>
<feature type="transmembrane region" description="Helical" evidence="7">
    <location>
        <begin position="7"/>
        <end position="26"/>
    </location>
</feature>
<accession>A0A517T9Z8</accession>
<feature type="transmembrane region" description="Helical" evidence="7">
    <location>
        <begin position="38"/>
        <end position="59"/>
    </location>
</feature>
<evidence type="ECO:0000256" key="3">
    <source>
        <dbReference type="ARBA" id="ARBA00022475"/>
    </source>
</evidence>
<keyword evidence="4 7" id="KW-0812">Transmembrane</keyword>
<dbReference type="Gene3D" id="1.10.3720.10">
    <property type="entry name" value="MetI-like"/>
    <property type="match status" value="1"/>
</dbReference>
<evidence type="ECO:0000313" key="10">
    <source>
        <dbReference type="EMBL" id="QDT65196.1"/>
    </source>
</evidence>
<dbReference type="Proteomes" id="UP000319976">
    <property type="component" value="Chromosome"/>
</dbReference>
<dbReference type="InterPro" id="IPR035906">
    <property type="entry name" value="MetI-like_sf"/>
</dbReference>
<dbReference type="OrthoDB" id="9804353at2"/>
<dbReference type="GO" id="GO:0005886">
    <property type="term" value="C:plasma membrane"/>
    <property type="evidence" value="ECO:0007669"/>
    <property type="project" value="UniProtKB-SubCell"/>
</dbReference>